<keyword evidence="3" id="KW-1185">Reference proteome</keyword>
<dbReference type="Gramene" id="LPERR09G01590.1">
    <property type="protein sequence ID" value="LPERR09G01590.1"/>
    <property type="gene ID" value="LPERR09G01590"/>
</dbReference>
<sequence length="81" mass="7920">MATSPHGSGGGEADPAGRPITSPPGSSGGEAAKALVPPLTRARSPPPWGPPPCWPPVGMEGGGGGEGRVAEEREKGGDRLA</sequence>
<dbReference type="Proteomes" id="UP000032180">
    <property type="component" value="Chromosome 9"/>
</dbReference>
<evidence type="ECO:0000313" key="2">
    <source>
        <dbReference type="EnsemblPlants" id="LPERR09G01590.1"/>
    </source>
</evidence>
<evidence type="ECO:0000313" key="3">
    <source>
        <dbReference type="Proteomes" id="UP000032180"/>
    </source>
</evidence>
<feature type="compositionally biased region" description="Basic and acidic residues" evidence="1">
    <location>
        <begin position="68"/>
        <end position="81"/>
    </location>
</feature>
<name>A0A0D9XBP3_9ORYZ</name>
<reference evidence="2" key="3">
    <citation type="submission" date="2015-04" db="UniProtKB">
        <authorList>
            <consortium name="EnsemblPlants"/>
        </authorList>
    </citation>
    <scope>IDENTIFICATION</scope>
</reference>
<dbReference type="HOGENOM" id="CLU_2577332_0_0_1"/>
<reference evidence="3" key="2">
    <citation type="submission" date="2013-12" db="EMBL/GenBank/DDBJ databases">
        <authorList>
            <person name="Yu Y."/>
            <person name="Lee S."/>
            <person name="de Baynast K."/>
            <person name="Wissotski M."/>
            <person name="Liu L."/>
            <person name="Talag J."/>
            <person name="Goicoechea J."/>
            <person name="Angelova A."/>
            <person name="Jetty R."/>
            <person name="Kudrna D."/>
            <person name="Golser W."/>
            <person name="Rivera L."/>
            <person name="Zhang J."/>
            <person name="Wing R."/>
        </authorList>
    </citation>
    <scope>NUCLEOTIDE SEQUENCE</scope>
</reference>
<evidence type="ECO:0000256" key="1">
    <source>
        <dbReference type="SAM" id="MobiDB-lite"/>
    </source>
</evidence>
<dbReference type="AlphaFoldDB" id="A0A0D9XBP3"/>
<feature type="compositionally biased region" description="Pro residues" evidence="1">
    <location>
        <begin position="44"/>
        <end position="55"/>
    </location>
</feature>
<accession>A0A0D9XBP3</accession>
<organism evidence="2 3">
    <name type="scientific">Leersia perrieri</name>
    <dbReference type="NCBI Taxonomy" id="77586"/>
    <lineage>
        <taxon>Eukaryota</taxon>
        <taxon>Viridiplantae</taxon>
        <taxon>Streptophyta</taxon>
        <taxon>Embryophyta</taxon>
        <taxon>Tracheophyta</taxon>
        <taxon>Spermatophyta</taxon>
        <taxon>Magnoliopsida</taxon>
        <taxon>Liliopsida</taxon>
        <taxon>Poales</taxon>
        <taxon>Poaceae</taxon>
        <taxon>BOP clade</taxon>
        <taxon>Oryzoideae</taxon>
        <taxon>Oryzeae</taxon>
        <taxon>Oryzinae</taxon>
        <taxon>Leersia</taxon>
    </lineage>
</organism>
<feature type="region of interest" description="Disordered" evidence="1">
    <location>
        <begin position="1"/>
        <end position="81"/>
    </location>
</feature>
<protein>
    <submittedName>
        <fullName evidence="2">Uncharacterized protein</fullName>
    </submittedName>
</protein>
<proteinExistence type="predicted"/>
<dbReference type="EnsemblPlants" id="LPERR09G01590.1">
    <property type="protein sequence ID" value="LPERR09G01590.1"/>
    <property type="gene ID" value="LPERR09G01590"/>
</dbReference>
<reference evidence="2 3" key="1">
    <citation type="submission" date="2012-08" db="EMBL/GenBank/DDBJ databases">
        <title>Oryza genome evolution.</title>
        <authorList>
            <person name="Wing R.A."/>
        </authorList>
    </citation>
    <scope>NUCLEOTIDE SEQUENCE</scope>
</reference>